<dbReference type="GO" id="GO:0016903">
    <property type="term" value="F:oxidoreductase activity, acting on the aldehyde or oxo group of donors"/>
    <property type="evidence" value="ECO:0007669"/>
    <property type="project" value="InterPro"/>
</dbReference>
<dbReference type="RefSeq" id="WP_246913724.1">
    <property type="nucleotide sequence ID" value="NZ_JALJRB010000030.1"/>
</dbReference>
<protein>
    <submittedName>
        <fullName evidence="3">Indolepyruvate oxidoreductase subunit beta</fullName>
    </submittedName>
</protein>
<dbReference type="SUPFAM" id="SSF53323">
    <property type="entry name" value="Pyruvate-ferredoxin oxidoreductase, PFOR, domain III"/>
    <property type="match status" value="1"/>
</dbReference>
<dbReference type="AlphaFoldDB" id="A0AA41R3P2"/>
<dbReference type="InterPro" id="IPR019752">
    <property type="entry name" value="Pyrv/ketoisovalerate_OxRed_cat"/>
</dbReference>
<evidence type="ECO:0000256" key="1">
    <source>
        <dbReference type="ARBA" id="ARBA00023002"/>
    </source>
</evidence>
<dbReference type="InterPro" id="IPR002869">
    <property type="entry name" value="Pyrv_flavodox_OxRed_cen"/>
</dbReference>
<feature type="domain" description="Pyruvate/ketoisovalerate oxidoreductase catalytic" evidence="2">
    <location>
        <begin position="12"/>
        <end position="191"/>
    </location>
</feature>
<keyword evidence="1" id="KW-0560">Oxidoreductase</keyword>
<gene>
    <name evidence="3" type="ORF">MRX98_18830</name>
</gene>
<reference evidence="3" key="1">
    <citation type="submission" date="2022-04" db="EMBL/GenBank/DDBJ databases">
        <title>Desulfatitalea alkaliphila sp. nov., a novel anaerobic sulfate-reducing bacterium isolated from terrestrial mud volcano, Taman Peninsula, Russia.</title>
        <authorList>
            <person name="Khomyakova M.A."/>
            <person name="Merkel A.Y."/>
            <person name="Slobodkin A.I."/>
        </authorList>
    </citation>
    <scope>NUCLEOTIDE SEQUENCE</scope>
    <source>
        <strain evidence="3">M08but</strain>
    </source>
</reference>
<dbReference type="InterPro" id="IPR052198">
    <property type="entry name" value="IorB_Oxidoreductase"/>
</dbReference>
<dbReference type="Proteomes" id="UP001165427">
    <property type="component" value="Unassembled WGS sequence"/>
</dbReference>
<evidence type="ECO:0000259" key="2">
    <source>
        <dbReference type="Pfam" id="PF01558"/>
    </source>
</evidence>
<dbReference type="EMBL" id="JALJRB010000030">
    <property type="protein sequence ID" value="MCJ8502637.1"/>
    <property type="molecule type" value="Genomic_DNA"/>
</dbReference>
<proteinExistence type="predicted"/>
<dbReference type="PANTHER" id="PTHR43854:SF1">
    <property type="entry name" value="INDOLEPYRUVATE OXIDOREDUCTASE SUBUNIT IORB"/>
    <property type="match status" value="1"/>
</dbReference>
<dbReference type="Pfam" id="PF01558">
    <property type="entry name" value="POR"/>
    <property type="match status" value="1"/>
</dbReference>
<evidence type="ECO:0000313" key="3">
    <source>
        <dbReference type="EMBL" id="MCJ8502637.1"/>
    </source>
</evidence>
<accession>A0AA41R3P2</accession>
<dbReference type="Gene3D" id="3.40.920.10">
    <property type="entry name" value="Pyruvate-ferredoxin oxidoreductase, PFOR, domain III"/>
    <property type="match status" value="1"/>
</dbReference>
<keyword evidence="4" id="KW-1185">Reference proteome</keyword>
<name>A0AA41R3P2_9BACT</name>
<sequence>MKTLRIMIVAVGGQGNILAARILGEAAAAVGITPRMSEFHGMAQRGGVVESMVLLGEGRAYCIPDGEADILLGFEPSETIRAAKKCGAHSVIITNTAPQPPFTVATGQSRYPDIDAALAKLAGRVKRLIALDATSLAARAGSPLSLNMVMLGALAGSGATHLPPEKLRDAIQAKTKAAHTGANLAAFELGANTGAQM</sequence>
<organism evidence="3 4">
    <name type="scientific">Desulfatitalea alkaliphila</name>
    <dbReference type="NCBI Taxonomy" id="2929485"/>
    <lineage>
        <taxon>Bacteria</taxon>
        <taxon>Pseudomonadati</taxon>
        <taxon>Thermodesulfobacteriota</taxon>
        <taxon>Desulfobacteria</taxon>
        <taxon>Desulfobacterales</taxon>
        <taxon>Desulfosarcinaceae</taxon>
        <taxon>Desulfatitalea</taxon>
    </lineage>
</organism>
<comment type="caution">
    <text evidence="3">The sequence shown here is derived from an EMBL/GenBank/DDBJ whole genome shotgun (WGS) entry which is preliminary data.</text>
</comment>
<evidence type="ECO:0000313" key="4">
    <source>
        <dbReference type="Proteomes" id="UP001165427"/>
    </source>
</evidence>
<dbReference type="PANTHER" id="PTHR43854">
    <property type="entry name" value="INDOLEPYRUVATE OXIDOREDUCTASE SUBUNIT IORB"/>
    <property type="match status" value="1"/>
</dbReference>